<evidence type="ECO:0000313" key="21">
    <source>
        <dbReference type="Proteomes" id="UP000284296"/>
    </source>
</evidence>
<dbReference type="EMBL" id="QRXG01000011">
    <property type="protein sequence ID" value="RGT81352.1"/>
    <property type="molecule type" value="Genomic_DNA"/>
</dbReference>
<keyword evidence="9" id="KW-0966">Cell projection</keyword>
<evidence type="ECO:0000313" key="13">
    <source>
        <dbReference type="EMBL" id="RHC41363.1"/>
    </source>
</evidence>
<dbReference type="EMBL" id="QSHU01000002">
    <property type="protein sequence ID" value="RHC41363.1"/>
    <property type="molecule type" value="Genomic_DNA"/>
</dbReference>
<proteinExistence type="predicted"/>
<keyword evidence="9" id="KW-0969">Cilium</keyword>
<evidence type="ECO:0000313" key="8">
    <source>
        <dbReference type="EMBL" id="RGM52676.1"/>
    </source>
</evidence>
<dbReference type="EMBL" id="QSTP01000001">
    <property type="protein sequence ID" value="RGM75194.1"/>
    <property type="molecule type" value="Genomic_DNA"/>
</dbReference>
<dbReference type="Proteomes" id="UP000286581">
    <property type="component" value="Unassembled WGS sequence"/>
</dbReference>
<dbReference type="RefSeq" id="WP_012742635.1">
    <property type="nucleotide sequence ID" value="NZ_CP092643.1"/>
</dbReference>
<evidence type="ECO:0000256" key="3">
    <source>
        <dbReference type="ARBA" id="ARBA00022692"/>
    </source>
</evidence>
<evidence type="ECO:0000256" key="6">
    <source>
        <dbReference type="SAM" id="Phobius"/>
    </source>
</evidence>
<comment type="caution">
    <text evidence="9">The sequence shown here is derived from an EMBL/GenBank/DDBJ whole genome shotgun (WGS) entry which is preliminary data.</text>
</comment>
<evidence type="ECO:0000313" key="11">
    <source>
        <dbReference type="EMBL" id="RGW41677.1"/>
    </source>
</evidence>
<dbReference type="EMBL" id="QRKN01000001">
    <property type="protein sequence ID" value="RHI25325.1"/>
    <property type="molecule type" value="Genomic_DNA"/>
</dbReference>
<dbReference type="Proteomes" id="UP000286104">
    <property type="component" value="Unassembled WGS sequence"/>
</dbReference>
<dbReference type="GeneID" id="86988591"/>
<dbReference type="AlphaFoldDB" id="A0A3E4YLL7"/>
<evidence type="ECO:0000313" key="24">
    <source>
        <dbReference type="Proteomes" id="UP000286104"/>
    </source>
</evidence>
<keyword evidence="4 6" id="KW-1133">Transmembrane helix</keyword>
<comment type="subcellular location">
    <subcellularLocation>
        <location evidence="1">Cell membrane</location>
    </subcellularLocation>
</comment>
<evidence type="ECO:0000256" key="5">
    <source>
        <dbReference type="ARBA" id="ARBA00023136"/>
    </source>
</evidence>
<dbReference type="Proteomes" id="UP000283297">
    <property type="component" value="Unassembled WGS sequence"/>
</dbReference>
<keyword evidence="5 6" id="KW-0472">Membrane</keyword>
<dbReference type="EMBL" id="WKQP01000001">
    <property type="protein sequence ID" value="MSC58877.1"/>
    <property type="molecule type" value="Genomic_DNA"/>
</dbReference>
<dbReference type="Pfam" id="PF04347">
    <property type="entry name" value="FliO"/>
    <property type="match status" value="1"/>
</dbReference>
<dbReference type="Proteomes" id="UP000283721">
    <property type="component" value="Unassembled WGS sequence"/>
</dbReference>
<dbReference type="EMBL" id="QSKC01000003">
    <property type="protein sequence ID" value="RHE33618.1"/>
    <property type="molecule type" value="Genomic_DNA"/>
</dbReference>
<dbReference type="EMBL" id="QSTI01000001">
    <property type="protein sequence ID" value="RGM52676.1"/>
    <property type="molecule type" value="Genomic_DNA"/>
</dbReference>
<keyword evidence="2" id="KW-1003">Cell membrane</keyword>
<evidence type="ECO:0000256" key="4">
    <source>
        <dbReference type="ARBA" id="ARBA00022989"/>
    </source>
</evidence>
<evidence type="ECO:0000313" key="10">
    <source>
        <dbReference type="EMBL" id="RGT81352.1"/>
    </source>
</evidence>
<dbReference type="Proteomes" id="UP000479563">
    <property type="component" value="Unassembled WGS sequence"/>
</dbReference>
<feature type="transmembrane region" description="Helical" evidence="6">
    <location>
        <begin position="12"/>
        <end position="32"/>
    </location>
</feature>
<keyword evidence="3 6" id="KW-0812">Transmembrane</keyword>
<dbReference type="Proteomes" id="UP000285290">
    <property type="component" value="Unassembled WGS sequence"/>
</dbReference>
<evidence type="ECO:0000313" key="9">
    <source>
        <dbReference type="EMBL" id="RGM75194.1"/>
    </source>
</evidence>
<dbReference type="EMBL" id="QSAE01000001">
    <property type="protein sequence ID" value="RGW41677.1"/>
    <property type="molecule type" value="Genomic_DNA"/>
</dbReference>
<keyword evidence="9" id="KW-0282">Flagellum</keyword>
<dbReference type="GO" id="GO:0016020">
    <property type="term" value="C:membrane"/>
    <property type="evidence" value="ECO:0007669"/>
    <property type="project" value="InterPro"/>
</dbReference>
<dbReference type="Proteomes" id="UP000260717">
    <property type="component" value="Unassembled WGS sequence"/>
</dbReference>
<reference evidence="17 18" key="1">
    <citation type="submission" date="2018-08" db="EMBL/GenBank/DDBJ databases">
        <title>A genome reference for cultivated species of the human gut microbiota.</title>
        <authorList>
            <person name="Zou Y."/>
            <person name="Xue W."/>
            <person name="Luo G."/>
        </authorList>
    </citation>
    <scope>NUCLEOTIDE SEQUENCE [LARGE SCALE GENOMIC DNA]</scope>
    <source>
        <strain evidence="11 25">AF12-8</strain>
        <strain evidence="10 21">AF18-16LB</strain>
        <strain evidence="16 19">AF38-24</strain>
        <strain evidence="15 23">AM16-11</strain>
        <strain evidence="14 22">AM29-10</strain>
        <strain evidence="13 24">AM36-3AA</strain>
        <strain evidence="12 20">AM47-6BH</strain>
        <strain evidence="9 18">OM07-13</strain>
        <strain evidence="8 17">OM08-12AT</strain>
    </source>
</reference>
<reference evidence="7 26" key="2">
    <citation type="journal article" date="2019" name="Nat. Med.">
        <title>A library of human gut bacterial isolates paired with longitudinal multiomics data enables mechanistic microbiome research.</title>
        <authorList>
            <person name="Poyet M."/>
            <person name="Groussin M."/>
            <person name="Gibbons S.M."/>
            <person name="Avila-Pacheco J."/>
            <person name="Jiang X."/>
            <person name="Kearney S.M."/>
            <person name="Perrotta A.R."/>
            <person name="Berdy B."/>
            <person name="Zhao S."/>
            <person name="Lieberman T.D."/>
            <person name="Swanson P.K."/>
            <person name="Smith M."/>
            <person name="Roesemann S."/>
            <person name="Alexander J.E."/>
            <person name="Rich S.A."/>
            <person name="Livny J."/>
            <person name="Vlamakis H."/>
            <person name="Clish C."/>
            <person name="Bullock K."/>
            <person name="Deik A."/>
            <person name="Scott J."/>
            <person name="Pierce K.A."/>
            <person name="Xavier R.J."/>
            <person name="Alm E.J."/>
        </authorList>
    </citation>
    <scope>NUCLEOTIDE SEQUENCE [LARGE SCALE GENOMIC DNA]</scope>
    <source>
        <strain evidence="7 26">BIOML-A11</strain>
    </source>
</reference>
<evidence type="ECO:0000313" key="20">
    <source>
        <dbReference type="Proteomes" id="UP000283721"/>
    </source>
</evidence>
<evidence type="ECO:0000313" key="25">
    <source>
        <dbReference type="Proteomes" id="UP000286581"/>
    </source>
</evidence>
<evidence type="ECO:0000313" key="15">
    <source>
        <dbReference type="EMBL" id="RHI25325.1"/>
    </source>
</evidence>
<evidence type="ECO:0000313" key="16">
    <source>
        <dbReference type="EMBL" id="RHL31054.1"/>
    </source>
</evidence>
<dbReference type="InterPro" id="IPR022781">
    <property type="entry name" value="Flagellar_biosynth_FliO"/>
</dbReference>
<dbReference type="Proteomes" id="UP000260758">
    <property type="component" value="Unassembled WGS sequence"/>
</dbReference>
<dbReference type="Proteomes" id="UP000285865">
    <property type="component" value="Unassembled WGS sequence"/>
</dbReference>
<evidence type="ECO:0000256" key="2">
    <source>
        <dbReference type="ARBA" id="ARBA00022475"/>
    </source>
</evidence>
<evidence type="ECO:0000313" key="26">
    <source>
        <dbReference type="Proteomes" id="UP000479563"/>
    </source>
</evidence>
<gene>
    <name evidence="16" type="ORF">DW028_01155</name>
    <name evidence="15" type="ORF">DW172_01130</name>
    <name evidence="14" type="ORF">DW753_03950</name>
    <name evidence="13" type="ORF">DW848_02645</name>
    <name evidence="12" type="ORF">DW967_00680</name>
    <name evidence="11" type="ORF">DWV78_00470</name>
    <name evidence="10" type="ORF">DWX06_08075</name>
    <name evidence="9" type="ORF">DXB99_01290</name>
    <name evidence="8" type="ORF">DXC13_00290</name>
    <name evidence="7" type="ORF">GKE07_01315</name>
</gene>
<dbReference type="EMBL" id="QRON01000001">
    <property type="protein sequence ID" value="RHL31054.1"/>
    <property type="molecule type" value="Genomic_DNA"/>
</dbReference>
<evidence type="ECO:0000313" key="17">
    <source>
        <dbReference type="Proteomes" id="UP000260717"/>
    </source>
</evidence>
<evidence type="ECO:0000313" key="7">
    <source>
        <dbReference type="EMBL" id="MSC58877.1"/>
    </source>
</evidence>
<evidence type="ECO:0000313" key="23">
    <source>
        <dbReference type="Proteomes" id="UP000285865"/>
    </source>
</evidence>
<evidence type="ECO:0000313" key="18">
    <source>
        <dbReference type="Proteomes" id="UP000260758"/>
    </source>
</evidence>
<evidence type="ECO:0000313" key="19">
    <source>
        <dbReference type="Proteomes" id="UP000283297"/>
    </source>
</evidence>
<dbReference type="Proteomes" id="UP000284296">
    <property type="component" value="Unassembled WGS sequence"/>
</dbReference>
<dbReference type="OMA" id="AYYITRF"/>
<sequence length="128" mass="14659">MILAATSLDSFVQLITVLIIFVFVLILTYFTTRWMAGIQKGRSFNKNLRIIETISVGNNKMISIVEAGTKYIVVSIGKDDVNYLTELKEEELKDLSFKDPQSMTQNPESFSAIMDKLKEKYSNRSRHE</sequence>
<dbReference type="EMBL" id="QSES01000001">
    <property type="protein sequence ID" value="RGZ95730.1"/>
    <property type="molecule type" value="Genomic_DNA"/>
</dbReference>
<evidence type="ECO:0000313" key="12">
    <source>
        <dbReference type="EMBL" id="RGZ95730.1"/>
    </source>
</evidence>
<protein>
    <submittedName>
        <fullName evidence="9">Flagellar biogenesis protein</fullName>
    </submittedName>
</protein>
<evidence type="ECO:0000313" key="14">
    <source>
        <dbReference type="EMBL" id="RHE33618.1"/>
    </source>
</evidence>
<name>A0A3E4YLL7_9FIRM</name>
<accession>A0A3E4YLL7</accession>
<organism evidence="9 18">
    <name type="scientific">Agathobacter rectalis</name>
    <dbReference type="NCBI Taxonomy" id="39491"/>
    <lineage>
        <taxon>Bacteria</taxon>
        <taxon>Bacillati</taxon>
        <taxon>Bacillota</taxon>
        <taxon>Clostridia</taxon>
        <taxon>Lachnospirales</taxon>
        <taxon>Lachnospiraceae</taxon>
        <taxon>Agathobacter</taxon>
    </lineage>
</organism>
<evidence type="ECO:0000313" key="22">
    <source>
        <dbReference type="Proteomes" id="UP000285290"/>
    </source>
</evidence>
<dbReference type="GO" id="GO:0044781">
    <property type="term" value="P:bacterial-type flagellum organization"/>
    <property type="evidence" value="ECO:0007669"/>
    <property type="project" value="InterPro"/>
</dbReference>
<evidence type="ECO:0000256" key="1">
    <source>
        <dbReference type="ARBA" id="ARBA00004236"/>
    </source>
</evidence>